<dbReference type="EMBL" id="CM042020">
    <property type="protein sequence ID" value="KAI3821962.1"/>
    <property type="molecule type" value="Genomic_DNA"/>
</dbReference>
<protein>
    <submittedName>
        <fullName evidence="1">Uncharacterized protein</fullName>
    </submittedName>
</protein>
<comment type="caution">
    <text evidence="1">The sequence shown here is derived from an EMBL/GenBank/DDBJ whole genome shotgun (WGS) entry which is preliminary data.</text>
</comment>
<reference evidence="1 2" key="2">
    <citation type="journal article" date="2022" name="Mol. Ecol. Resour.">
        <title>The genomes of chicory, endive, great burdock and yacon provide insights into Asteraceae paleo-polyploidization history and plant inulin production.</title>
        <authorList>
            <person name="Fan W."/>
            <person name="Wang S."/>
            <person name="Wang H."/>
            <person name="Wang A."/>
            <person name="Jiang F."/>
            <person name="Liu H."/>
            <person name="Zhao H."/>
            <person name="Xu D."/>
            <person name="Zhang Y."/>
        </authorList>
    </citation>
    <scope>NUCLEOTIDE SEQUENCE [LARGE SCALE GENOMIC DNA]</scope>
    <source>
        <strain evidence="2">cv. Yunnan</strain>
        <tissue evidence="1">Leaves</tissue>
    </source>
</reference>
<accession>A0ACB9JNN3</accession>
<name>A0ACB9JNN3_9ASTR</name>
<reference evidence="2" key="1">
    <citation type="journal article" date="2022" name="Mol. Ecol. Resour.">
        <title>The genomes of chicory, endive, great burdock and yacon provide insights into Asteraceae palaeo-polyploidization history and plant inulin production.</title>
        <authorList>
            <person name="Fan W."/>
            <person name="Wang S."/>
            <person name="Wang H."/>
            <person name="Wang A."/>
            <person name="Jiang F."/>
            <person name="Liu H."/>
            <person name="Zhao H."/>
            <person name="Xu D."/>
            <person name="Zhang Y."/>
        </authorList>
    </citation>
    <scope>NUCLEOTIDE SEQUENCE [LARGE SCALE GENOMIC DNA]</scope>
    <source>
        <strain evidence="2">cv. Yunnan</strain>
    </source>
</reference>
<evidence type="ECO:0000313" key="1">
    <source>
        <dbReference type="EMBL" id="KAI3821962.1"/>
    </source>
</evidence>
<keyword evidence="2" id="KW-1185">Reference proteome</keyword>
<organism evidence="1 2">
    <name type="scientific">Smallanthus sonchifolius</name>
    <dbReference type="NCBI Taxonomy" id="185202"/>
    <lineage>
        <taxon>Eukaryota</taxon>
        <taxon>Viridiplantae</taxon>
        <taxon>Streptophyta</taxon>
        <taxon>Embryophyta</taxon>
        <taxon>Tracheophyta</taxon>
        <taxon>Spermatophyta</taxon>
        <taxon>Magnoliopsida</taxon>
        <taxon>eudicotyledons</taxon>
        <taxon>Gunneridae</taxon>
        <taxon>Pentapetalae</taxon>
        <taxon>asterids</taxon>
        <taxon>campanulids</taxon>
        <taxon>Asterales</taxon>
        <taxon>Asteraceae</taxon>
        <taxon>Asteroideae</taxon>
        <taxon>Heliantheae alliance</taxon>
        <taxon>Millerieae</taxon>
        <taxon>Smallanthus</taxon>
    </lineage>
</organism>
<gene>
    <name evidence="1" type="ORF">L1987_09541</name>
</gene>
<sequence>MSGNKEEFHLEILKLSASCEEWGFFQVINHAIEVDLLEKIEKMAMEFFMLPVEEKQKYPMAPGTVQGYGQAFVFSEDQMLDWSASSCLREERCDCSYDLRVSKGMKGWELIGSSKRSAVAVRDRAESGGGCSCWIPMGEQWS</sequence>
<proteinExistence type="predicted"/>
<dbReference type="Proteomes" id="UP001056120">
    <property type="component" value="Linkage Group LG03"/>
</dbReference>
<evidence type="ECO:0000313" key="2">
    <source>
        <dbReference type="Proteomes" id="UP001056120"/>
    </source>
</evidence>